<protein>
    <submittedName>
        <fullName evidence="1">Uncharacterized protein</fullName>
    </submittedName>
</protein>
<name>A0A2M6WPS1_9BACT</name>
<proteinExistence type="predicted"/>
<dbReference type="EMBL" id="PFAQ01000038">
    <property type="protein sequence ID" value="PIT94724.1"/>
    <property type="molecule type" value="Genomic_DNA"/>
</dbReference>
<evidence type="ECO:0000313" key="1">
    <source>
        <dbReference type="EMBL" id="PIT94724.1"/>
    </source>
</evidence>
<sequence>MSERNFYNIEGRVLSTPNKAVDPETKAAEETMVANFMRELAAAGKDSIPGELFKTDGEKLMIRHFNEDIKAEALAAGVTNLRPPVPIKKIHFALPGGYQKQFPDSKEKIKGHHALFSDAIFIKKNKEIPPLSIAHITLHEMIHAFSATRYDFDSQGRVYAVKGGYNSTLIKNNSAKSAKMTEELDDSGAEIKDLFLGFNEGVTDLMAKEILEKHQAELSQDLNLNIGPGDLANLEFHNYCPWVDWIVEKVAKNNQEDKAVVWNKFKAGMLNGTIMHLRDIEKTLGPNSLRLVANIGLSKEDNLAFKELMKNYDQNK</sequence>
<accession>A0A2M6WPS1</accession>
<reference evidence="2" key="1">
    <citation type="submission" date="2017-09" db="EMBL/GenBank/DDBJ databases">
        <title>Depth-based differentiation of microbial function through sediment-hosted aquifers and enrichment of novel symbionts in the deep terrestrial subsurface.</title>
        <authorList>
            <person name="Probst A.J."/>
            <person name="Ladd B."/>
            <person name="Jarett J.K."/>
            <person name="Geller-Mcgrath D.E."/>
            <person name="Sieber C.M.K."/>
            <person name="Emerson J.B."/>
            <person name="Anantharaman K."/>
            <person name="Thomas B.C."/>
            <person name="Malmstrom R."/>
            <person name="Stieglmeier M."/>
            <person name="Klingl A."/>
            <person name="Woyke T."/>
            <person name="Ryan C.M."/>
            <person name="Banfield J.F."/>
        </authorList>
    </citation>
    <scope>NUCLEOTIDE SEQUENCE [LARGE SCALE GENOMIC DNA]</scope>
</reference>
<comment type="caution">
    <text evidence="1">The sequence shown here is derived from an EMBL/GenBank/DDBJ whole genome shotgun (WGS) entry which is preliminary data.</text>
</comment>
<evidence type="ECO:0000313" key="2">
    <source>
        <dbReference type="Proteomes" id="UP000228900"/>
    </source>
</evidence>
<dbReference type="AlphaFoldDB" id="A0A2M6WPS1"/>
<gene>
    <name evidence="1" type="ORF">COT98_02425</name>
</gene>
<organism evidence="1 2">
    <name type="scientific">Candidatus Falkowbacteria bacterium CG10_big_fil_rev_8_21_14_0_10_39_9</name>
    <dbReference type="NCBI Taxonomy" id="1974566"/>
    <lineage>
        <taxon>Bacteria</taxon>
        <taxon>Candidatus Falkowiibacteriota</taxon>
    </lineage>
</organism>
<dbReference type="Proteomes" id="UP000228900">
    <property type="component" value="Unassembled WGS sequence"/>
</dbReference>